<dbReference type="SUPFAM" id="SSF51658">
    <property type="entry name" value="Xylose isomerase-like"/>
    <property type="match status" value="1"/>
</dbReference>
<evidence type="ECO:0000256" key="1">
    <source>
        <dbReference type="ARBA" id="ARBA00023277"/>
    </source>
</evidence>
<evidence type="ECO:0000256" key="2">
    <source>
        <dbReference type="SAM" id="MobiDB-lite"/>
    </source>
</evidence>
<reference evidence="5" key="1">
    <citation type="submission" date="2017-04" db="EMBL/GenBank/DDBJ databases">
        <authorList>
            <person name="Varghese N."/>
            <person name="Submissions S."/>
        </authorList>
    </citation>
    <scope>NUCLEOTIDE SEQUENCE [LARGE SCALE GENOMIC DNA]</scope>
    <source>
        <strain evidence="5">VKM Ac-2510</strain>
    </source>
</reference>
<dbReference type="InterPro" id="IPR036237">
    <property type="entry name" value="Xyl_isomerase-like_sf"/>
</dbReference>
<dbReference type="Proteomes" id="UP000193244">
    <property type="component" value="Unassembled WGS sequence"/>
</dbReference>
<dbReference type="GO" id="GO:0016853">
    <property type="term" value="F:isomerase activity"/>
    <property type="evidence" value="ECO:0007669"/>
    <property type="project" value="UniProtKB-KW"/>
</dbReference>
<keyword evidence="1" id="KW-0119">Carbohydrate metabolism</keyword>
<name>A0A1X7L212_9MICO</name>
<proteinExistence type="predicted"/>
<dbReference type="STRING" id="150121.SAMN06296010_3217"/>
<feature type="region of interest" description="Disordered" evidence="2">
    <location>
        <begin position="1"/>
        <end position="36"/>
    </location>
</feature>
<dbReference type="RefSeq" id="WP_244894798.1">
    <property type="nucleotide sequence ID" value="NZ_FXAY01000007.1"/>
</dbReference>
<dbReference type="Gene3D" id="3.20.20.150">
    <property type="entry name" value="Divalent-metal-dependent TIM barrel enzymes"/>
    <property type="match status" value="1"/>
</dbReference>
<dbReference type="PANTHER" id="PTHR12110">
    <property type="entry name" value="HYDROXYPYRUVATE ISOMERASE"/>
    <property type="match status" value="1"/>
</dbReference>
<dbReference type="AlphaFoldDB" id="A0A1X7L212"/>
<keyword evidence="5" id="KW-1185">Reference proteome</keyword>
<feature type="compositionally biased region" description="Low complexity" evidence="2">
    <location>
        <begin position="17"/>
        <end position="33"/>
    </location>
</feature>
<accession>A0A1X7L212</accession>
<gene>
    <name evidence="4" type="ORF">SAMN06296010_3217</name>
</gene>
<dbReference type="InterPro" id="IPR050312">
    <property type="entry name" value="IolE/XylAMocC-like"/>
</dbReference>
<keyword evidence="4" id="KW-0413">Isomerase</keyword>
<organism evidence="4 5">
    <name type="scientific">Agreia pratensis</name>
    <dbReference type="NCBI Taxonomy" id="150121"/>
    <lineage>
        <taxon>Bacteria</taxon>
        <taxon>Bacillati</taxon>
        <taxon>Actinomycetota</taxon>
        <taxon>Actinomycetes</taxon>
        <taxon>Micrococcales</taxon>
        <taxon>Microbacteriaceae</taxon>
        <taxon>Agreia</taxon>
    </lineage>
</organism>
<feature type="domain" description="Xylose isomerase-like TIM barrel" evidence="3">
    <location>
        <begin position="81"/>
        <end position="327"/>
    </location>
</feature>
<evidence type="ECO:0000313" key="5">
    <source>
        <dbReference type="Proteomes" id="UP000193244"/>
    </source>
</evidence>
<evidence type="ECO:0000313" key="4">
    <source>
        <dbReference type="EMBL" id="SMG47891.1"/>
    </source>
</evidence>
<dbReference type="InterPro" id="IPR013022">
    <property type="entry name" value="Xyl_isomerase-like_TIM-brl"/>
</dbReference>
<dbReference type="PANTHER" id="PTHR12110:SF41">
    <property type="entry name" value="INOSOSE DEHYDRATASE"/>
    <property type="match status" value="1"/>
</dbReference>
<sequence>MFTDERIERNGALMTKTTTGSASTTEASSGAQSWEGVDWNPSNWTAETWPIATCLHGIPPVGRDGVALHDAAPEVWDDMFAQVEGVGFTLAELADSHVRPADLEPSRRDEFLSIARSHGIGIPSVHLQRQSVIMPGHEEKNLAYAHRTIDAAAEWGMKVFSTGLHQPFSEAQKRALWFWTAEGPKDPDDEEVWNAAVTRIRELGKHAADVGLPLALELYEDTYLGTADSAVRLVEEIGLDNVGLNPDVANLIRLHRPVEDWRELFAKTLPYANYMHVKNYTRDESADGSWATSVPSTMEAGLINYRQVLRDALAGGFRGIILAEHYGGDSLGMCSTNQTYIRSLLPRAAQA</sequence>
<protein>
    <submittedName>
        <fullName evidence="4">Sugar phosphate isomerase/epimerase</fullName>
    </submittedName>
</protein>
<evidence type="ECO:0000259" key="3">
    <source>
        <dbReference type="Pfam" id="PF01261"/>
    </source>
</evidence>
<dbReference type="Pfam" id="PF01261">
    <property type="entry name" value="AP_endonuc_2"/>
    <property type="match status" value="1"/>
</dbReference>
<dbReference type="EMBL" id="FXAY01000007">
    <property type="protein sequence ID" value="SMG47891.1"/>
    <property type="molecule type" value="Genomic_DNA"/>
</dbReference>